<reference evidence="2 3" key="1">
    <citation type="submission" date="2014-05" db="EMBL/GenBank/DDBJ databases">
        <title>Methylome analysis of the phasevarions of Haemophilus influenzae.</title>
        <authorList>
            <person name="Atack J.M."/>
            <person name="Fox K.L."/>
            <person name="Power P.M."/>
            <person name="Clark T."/>
            <person name="Jurcisek J."/>
            <person name="Korlach J."/>
            <person name="Bakaletz L.O."/>
            <person name="Jennings M.P."/>
        </authorList>
    </citation>
    <scope>NUCLEOTIDE SEQUENCE [LARGE SCALE GENOMIC DNA]</scope>
    <source>
        <strain evidence="2 3">1209</strain>
    </source>
</reference>
<protein>
    <recommendedName>
        <fullName evidence="4">Transmembrane protein</fullName>
    </recommendedName>
</protein>
<organism evidence="2 3">
    <name type="scientific">Haemophilus influenzae</name>
    <dbReference type="NCBI Taxonomy" id="727"/>
    <lineage>
        <taxon>Bacteria</taxon>
        <taxon>Pseudomonadati</taxon>
        <taxon>Pseudomonadota</taxon>
        <taxon>Gammaproteobacteria</taxon>
        <taxon>Pasteurellales</taxon>
        <taxon>Pasteurellaceae</taxon>
        <taxon>Haemophilus</taxon>
    </lineage>
</organism>
<sequence>MAFSTAKFFLILFFLLCVHLLLIKIYLTKNDEIVISIPTILKKTQHLGVSYAPSLSRQIWRNICC</sequence>
<feature type="transmembrane region" description="Helical" evidence="1">
    <location>
        <begin position="6"/>
        <end position="27"/>
    </location>
</feature>
<evidence type="ECO:0000256" key="1">
    <source>
        <dbReference type="SAM" id="Phobius"/>
    </source>
</evidence>
<evidence type="ECO:0008006" key="4">
    <source>
        <dbReference type="Google" id="ProtNLM"/>
    </source>
</evidence>
<proteinExistence type="predicted"/>
<evidence type="ECO:0000313" key="3">
    <source>
        <dbReference type="Proteomes" id="UP000050700"/>
    </source>
</evidence>
<comment type="caution">
    <text evidence="2">The sequence shown here is derived from an EMBL/GenBank/DDBJ whole genome shotgun (WGS) entry which is preliminary data.</text>
</comment>
<keyword evidence="1" id="KW-1133">Transmembrane helix</keyword>
<dbReference type="Proteomes" id="UP000050700">
    <property type="component" value="Unassembled WGS sequence"/>
</dbReference>
<keyword evidence="1" id="KW-0472">Membrane</keyword>
<evidence type="ECO:0000313" key="2">
    <source>
        <dbReference type="EMBL" id="KIS35748.1"/>
    </source>
</evidence>
<dbReference type="AlphaFoldDB" id="A0A158SY04"/>
<keyword evidence="1" id="KW-0812">Transmembrane</keyword>
<gene>
    <name evidence="2" type="ORF">NTHI1209_01360</name>
</gene>
<dbReference type="EMBL" id="JMQP01000002">
    <property type="protein sequence ID" value="KIS35748.1"/>
    <property type="molecule type" value="Genomic_DNA"/>
</dbReference>
<accession>A0A158SY04</accession>
<name>A0A158SY04_HAEIF</name>